<dbReference type="RefSeq" id="WP_128985508.1">
    <property type="nucleotide sequence ID" value="NZ_PDJZ01000001.1"/>
</dbReference>
<organism evidence="1 2">
    <name type="scientific">Arcobacter cloacae</name>
    <dbReference type="NCBI Taxonomy" id="1054034"/>
    <lineage>
        <taxon>Bacteria</taxon>
        <taxon>Pseudomonadati</taxon>
        <taxon>Campylobacterota</taxon>
        <taxon>Epsilonproteobacteria</taxon>
        <taxon>Campylobacterales</taxon>
        <taxon>Arcobacteraceae</taxon>
        <taxon>Arcobacter</taxon>
    </lineage>
</organism>
<evidence type="ECO:0000313" key="1">
    <source>
        <dbReference type="EMBL" id="RXJ85975.1"/>
    </source>
</evidence>
<gene>
    <name evidence="1" type="ORF">CRU90_01580</name>
</gene>
<dbReference type="EMBL" id="PDJZ01000001">
    <property type="protein sequence ID" value="RXJ85975.1"/>
    <property type="molecule type" value="Genomic_DNA"/>
</dbReference>
<proteinExistence type="predicted"/>
<accession>A0A4V1LW11</accession>
<dbReference type="Proteomes" id="UP000290870">
    <property type="component" value="Unassembled WGS sequence"/>
</dbReference>
<reference evidence="1 2" key="1">
    <citation type="submission" date="2017-10" db="EMBL/GenBank/DDBJ databases">
        <title>Genomics of the genus Arcobacter.</title>
        <authorList>
            <person name="Perez-Cataluna A."/>
            <person name="Figueras M.J."/>
        </authorList>
    </citation>
    <scope>NUCLEOTIDE SEQUENCE [LARGE SCALE GENOMIC DNA]</scope>
    <source>
        <strain evidence="1 2">F26</strain>
    </source>
</reference>
<protein>
    <recommendedName>
        <fullName evidence="3">DNA-binding protein</fullName>
    </recommendedName>
</protein>
<dbReference type="AlphaFoldDB" id="A0A4V1LW11"/>
<evidence type="ECO:0008006" key="3">
    <source>
        <dbReference type="Google" id="ProtNLM"/>
    </source>
</evidence>
<name>A0A4V1LW11_9BACT</name>
<sequence>MEISFENLNKIVDILEKLDSLNLKVLNIENRLAPKLDLTKRDGVKKYLDISDSTLYQMMNDGRLKQNIHYKKTINGKRVNIAFVESAIVGFKENQK</sequence>
<evidence type="ECO:0000313" key="2">
    <source>
        <dbReference type="Proteomes" id="UP000290870"/>
    </source>
</evidence>
<comment type="caution">
    <text evidence="1">The sequence shown here is derived from an EMBL/GenBank/DDBJ whole genome shotgun (WGS) entry which is preliminary data.</text>
</comment>
<dbReference type="OrthoDB" id="5345452at2"/>